<accession>K6Y8U6</accession>
<evidence type="ECO:0000313" key="2">
    <source>
        <dbReference type="Proteomes" id="UP000006251"/>
    </source>
</evidence>
<organism evidence="1 2">
    <name type="scientific">Brumicola pallidula DSM 14239 = ACAM 615</name>
    <dbReference type="NCBI Taxonomy" id="1121922"/>
    <lineage>
        <taxon>Bacteria</taxon>
        <taxon>Pseudomonadati</taxon>
        <taxon>Pseudomonadota</taxon>
        <taxon>Gammaproteobacteria</taxon>
        <taxon>Alteromonadales</taxon>
        <taxon>Alteromonadaceae</taxon>
        <taxon>Brumicola</taxon>
    </lineage>
</organism>
<dbReference type="Proteomes" id="UP000006251">
    <property type="component" value="Unassembled WGS sequence"/>
</dbReference>
<reference evidence="2" key="1">
    <citation type="journal article" date="2014" name="Environ. Microbiol.">
        <title>Comparative genomics of the marine bacterial genus Glaciecola reveals the high degree of genomic diversity and genomic characteristic for cold adaptation.</title>
        <authorList>
            <person name="Qin Q.L."/>
            <person name="Xie B.B."/>
            <person name="Yu Y."/>
            <person name="Shu Y.L."/>
            <person name="Rong J.C."/>
            <person name="Zhang Y.J."/>
            <person name="Zhao D.L."/>
            <person name="Chen X.L."/>
            <person name="Zhang X.Y."/>
            <person name="Chen B."/>
            <person name="Zhou B.C."/>
            <person name="Zhang Y.Z."/>
        </authorList>
    </citation>
    <scope>NUCLEOTIDE SEQUENCE [LARGE SCALE GENOMIC DNA]</scope>
    <source>
        <strain evidence="2">ACAM 615</strain>
    </source>
</reference>
<keyword evidence="2" id="KW-1185">Reference proteome</keyword>
<dbReference type="EMBL" id="BAEQ01000042">
    <property type="protein sequence ID" value="GAC29179.1"/>
    <property type="molecule type" value="Genomic_DNA"/>
</dbReference>
<protein>
    <submittedName>
        <fullName evidence="1">Uncharacterized protein</fullName>
    </submittedName>
</protein>
<sequence length="46" mass="5463">MKASTLIKSLCDDIDVNYSTVICTPSEYCYTYSFEYYQADYDLRNR</sequence>
<proteinExistence type="predicted"/>
<gene>
    <name evidence="1" type="ORF">GPAL_2318</name>
</gene>
<name>K6Y8U6_9ALTE</name>
<evidence type="ECO:0000313" key="1">
    <source>
        <dbReference type="EMBL" id="GAC29179.1"/>
    </source>
</evidence>
<comment type="caution">
    <text evidence="1">The sequence shown here is derived from an EMBL/GenBank/DDBJ whole genome shotgun (WGS) entry which is preliminary data.</text>
</comment>
<dbReference type="AlphaFoldDB" id="K6Y8U6"/>